<feature type="compositionally biased region" description="Low complexity" evidence="1">
    <location>
        <begin position="35"/>
        <end position="61"/>
    </location>
</feature>
<evidence type="ECO:0000313" key="2">
    <source>
        <dbReference type="EMBL" id="GLY63919.1"/>
    </source>
</evidence>
<dbReference type="Proteomes" id="UP001165136">
    <property type="component" value="Unassembled WGS sequence"/>
</dbReference>
<feature type="compositionally biased region" description="Low complexity" evidence="1">
    <location>
        <begin position="9"/>
        <end position="20"/>
    </location>
</feature>
<evidence type="ECO:0000313" key="3">
    <source>
        <dbReference type="Proteomes" id="UP001165136"/>
    </source>
</evidence>
<comment type="caution">
    <text evidence="2">The sequence shown here is derived from an EMBL/GenBank/DDBJ whole genome shotgun (WGS) entry which is preliminary data.</text>
</comment>
<keyword evidence="3" id="KW-1185">Reference proteome</keyword>
<feature type="region of interest" description="Disordered" evidence="1">
    <location>
        <begin position="1"/>
        <end position="80"/>
    </location>
</feature>
<evidence type="ECO:0000256" key="1">
    <source>
        <dbReference type="SAM" id="MobiDB-lite"/>
    </source>
</evidence>
<dbReference type="EMBL" id="BSTI01000001">
    <property type="protein sequence ID" value="GLY63919.1"/>
    <property type="molecule type" value="Genomic_DNA"/>
</dbReference>
<accession>A0A9W6QTH3</accession>
<protein>
    <submittedName>
        <fullName evidence="2">Uncharacterized protein</fullName>
    </submittedName>
</protein>
<dbReference type="AlphaFoldDB" id="A0A9W6QTH3"/>
<organism evidence="2 3">
    <name type="scientific">Amycolatopsis taiwanensis</name>
    <dbReference type="NCBI Taxonomy" id="342230"/>
    <lineage>
        <taxon>Bacteria</taxon>
        <taxon>Bacillati</taxon>
        <taxon>Actinomycetota</taxon>
        <taxon>Actinomycetes</taxon>
        <taxon>Pseudonocardiales</taxon>
        <taxon>Pseudonocardiaceae</taxon>
        <taxon>Amycolatopsis</taxon>
    </lineage>
</organism>
<sequence>MQAIANMIATPGAPASTAPGLKLARRSRAETPRVNSSPRPKPSNSNNSNATSTARTRAPSSILREPRNHTSAIATTVHSHHGEFIPSSWESSPDILAPNRPYIANWTAL</sequence>
<gene>
    <name evidence="2" type="ORF">Atai01_05380</name>
</gene>
<proteinExistence type="predicted"/>
<reference evidence="2" key="1">
    <citation type="submission" date="2023-03" db="EMBL/GenBank/DDBJ databases">
        <title>Amycolatopsis taiwanensis NBRC 103393.</title>
        <authorList>
            <person name="Ichikawa N."/>
            <person name="Sato H."/>
            <person name="Tonouchi N."/>
        </authorList>
    </citation>
    <scope>NUCLEOTIDE SEQUENCE</scope>
    <source>
        <strain evidence="2">NBRC 103393</strain>
    </source>
</reference>
<name>A0A9W6QTH3_9PSEU</name>